<organism evidence="1 2">
    <name type="scientific">Amycolatopsis ultiminotia</name>
    <dbReference type="NCBI Taxonomy" id="543629"/>
    <lineage>
        <taxon>Bacteria</taxon>
        <taxon>Bacillati</taxon>
        <taxon>Actinomycetota</taxon>
        <taxon>Actinomycetes</taxon>
        <taxon>Pseudonocardiales</taxon>
        <taxon>Pseudonocardiaceae</taxon>
        <taxon>Amycolatopsis</taxon>
    </lineage>
</organism>
<dbReference type="Proteomes" id="UP001500689">
    <property type="component" value="Unassembled WGS sequence"/>
</dbReference>
<evidence type="ECO:0000313" key="1">
    <source>
        <dbReference type="EMBL" id="GAA3551253.1"/>
    </source>
</evidence>
<sequence>MQLVKAWIARGRGRRVSVTIGNHVLELSDVGPDQQRVIVEEFFATVHQDGTN</sequence>
<reference evidence="2" key="1">
    <citation type="journal article" date="2019" name="Int. J. Syst. Evol. Microbiol.">
        <title>The Global Catalogue of Microorganisms (GCM) 10K type strain sequencing project: providing services to taxonomists for standard genome sequencing and annotation.</title>
        <authorList>
            <consortium name="The Broad Institute Genomics Platform"/>
            <consortium name="The Broad Institute Genome Sequencing Center for Infectious Disease"/>
            <person name="Wu L."/>
            <person name="Ma J."/>
        </authorList>
    </citation>
    <scope>NUCLEOTIDE SEQUENCE [LARGE SCALE GENOMIC DNA]</scope>
    <source>
        <strain evidence="2">JCM 16898</strain>
    </source>
</reference>
<gene>
    <name evidence="1" type="ORF">GCM10022222_38490</name>
</gene>
<proteinExistence type="predicted"/>
<keyword evidence="2" id="KW-1185">Reference proteome</keyword>
<protein>
    <submittedName>
        <fullName evidence="1">Uncharacterized protein</fullName>
    </submittedName>
</protein>
<comment type="caution">
    <text evidence="1">The sequence shown here is derived from an EMBL/GenBank/DDBJ whole genome shotgun (WGS) entry which is preliminary data.</text>
</comment>
<evidence type="ECO:0000313" key="2">
    <source>
        <dbReference type="Proteomes" id="UP001500689"/>
    </source>
</evidence>
<dbReference type="EMBL" id="BAAAZN010000007">
    <property type="protein sequence ID" value="GAA3551253.1"/>
    <property type="molecule type" value="Genomic_DNA"/>
</dbReference>
<dbReference type="RefSeq" id="WP_344861628.1">
    <property type="nucleotide sequence ID" value="NZ_BAAAZN010000007.1"/>
</dbReference>
<accession>A0ABP6WME2</accession>
<name>A0ABP6WME2_9PSEU</name>